<gene>
    <name evidence="1" type="ORF">PLEOSDRAFT_1017207</name>
</gene>
<dbReference type="AlphaFoldDB" id="A0A067NSN1"/>
<dbReference type="Proteomes" id="UP000027073">
    <property type="component" value="Unassembled WGS sequence"/>
</dbReference>
<reference evidence="2" key="1">
    <citation type="journal article" date="2014" name="Proc. Natl. Acad. Sci. U.S.A.">
        <title>Extensive sampling of basidiomycete genomes demonstrates inadequacy of the white-rot/brown-rot paradigm for wood decay fungi.</title>
        <authorList>
            <person name="Riley R."/>
            <person name="Salamov A.A."/>
            <person name="Brown D.W."/>
            <person name="Nagy L.G."/>
            <person name="Floudas D."/>
            <person name="Held B.W."/>
            <person name="Levasseur A."/>
            <person name="Lombard V."/>
            <person name="Morin E."/>
            <person name="Otillar R."/>
            <person name="Lindquist E.A."/>
            <person name="Sun H."/>
            <person name="LaButti K.M."/>
            <person name="Schmutz J."/>
            <person name="Jabbour D."/>
            <person name="Luo H."/>
            <person name="Baker S.E."/>
            <person name="Pisabarro A.G."/>
            <person name="Walton J.D."/>
            <person name="Blanchette R.A."/>
            <person name="Henrissat B."/>
            <person name="Martin F."/>
            <person name="Cullen D."/>
            <person name="Hibbett D.S."/>
            <person name="Grigoriev I.V."/>
        </authorList>
    </citation>
    <scope>NUCLEOTIDE SEQUENCE [LARGE SCALE GENOMIC DNA]</scope>
    <source>
        <strain evidence="2">PC15</strain>
    </source>
</reference>
<protein>
    <submittedName>
        <fullName evidence="1">Uncharacterized protein</fullName>
    </submittedName>
</protein>
<dbReference type="EMBL" id="KL198006">
    <property type="protein sequence ID" value="KDQ30015.1"/>
    <property type="molecule type" value="Genomic_DNA"/>
</dbReference>
<dbReference type="HOGENOM" id="CLU_170535_1_0_1"/>
<accession>A0A067NSN1</accession>
<evidence type="ECO:0000313" key="2">
    <source>
        <dbReference type="Proteomes" id="UP000027073"/>
    </source>
</evidence>
<organism evidence="1 2">
    <name type="scientific">Pleurotus ostreatus (strain PC15)</name>
    <name type="common">Oyster mushroom</name>
    <dbReference type="NCBI Taxonomy" id="1137138"/>
    <lineage>
        <taxon>Eukaryota</taxon>
        <taxon>Fungi</taxon>
        <taxon>Dikarya</taxon>
        <taxon>Basidiomycota</taxon>
        <taxon>Agaricomycotina</taxon>
        <taxon>Agaricomycetes</taxon>
        <taxon>Agaricomycetidae</taxon>
        <taxon>Agaricales</taxon>
        <taxon>Pleurotineae</taxon>
        <taxon>Pleurotaceae</taxon>
        <taxon>Pleurotus</taxon>
    </lineage>
</organism>
<proteinExistence type="predicted"/>
<dbReference type="OrthoDB" id="3192097at2759"/>
<name>A0A067NSN1_PLEO1</name>
<evidence type="ECO:0000313" key="1">
    <source>
        <dbReference type="EMBL" id="KDQ30015.1"/>
    </source>
</evidence>
<dbReference type="VEuPathDB" id="FungiDB:PLEOSDRAFT_1017207"/>
<dbReference type="InParanoid" id="A0A067NSN1"/>
<feature type="non-terminal residue" evidence="1">
    <location>
        <position position="55"/>
    </location>
</feature>
<sequence>MAYASEGLWIWDALNNAYFVMKAFLVLTLADQLGSAKLNGLVGHMGRHGDRFSMV</sequence>